<gene>
    <name evidence="2" type="ORF">SHERM_20122</name>
</gene>
<reference evidence="2" key="1">
    <citation type="submission" date="2019-12" db="EMBL/GenBank/DDBJ databases">
        <authorList>
            <person name="Scholes J."/>
        </authorList>
    </citation>
    <scope>NUCLEOTIDE SEQUENCE</scope>
</reference>
<evidence type="ECO:0000313" key="3">
    <source>
        <dbReference type="Proteomes" id="UP001153555"/>
    </source>
</evidence>
<name>A0A9N7N4Y0_STRHE</name>
<dbReference type="AlphaFoldDB" id="A0A9N7N4Y0"/>
<feature type="compositionally biased region" description="Basic and acidic residues" evidence="1">
    <location>
        <begin position="1"/>
        <end position="15"/>
    </location>
</feature>
<organism evidence="2 3">
    <name type="scientific">Striga hermonthica</name>
    <name type="common">Purple witchweed</name>
    <name type="synonym">Buchnera hermonthica</name>
    <dbReference type="NCBI Taxonomy" id="68872"/>
    <lineage>
        <taxon>Eukaryota</taxon>
        <taxon>Viridiplantae</taxon>
        <taxon>Streptophyta</taxon>
        <taxon>Embryophyta</taxon>
        <taxon>Tracheophyta</taxon>
        <taxon>Spermatophyta</taxon>
        <taxon>Magnoliopsida</taxon>
        <taxon>eudicotyledons</taxon>
        <taxon>Gunneridae</taxon>
        <taxon>Pentapetalae</taxon>
        <taxon>asterids</taxon>
        <taxon>lamiids</taxon>
        <taxon>Lamiales</taxon>
        <taxon>Orobanchaceae</taxon>
        <taxon>Buchnereae</taxon>
        <taxon>Striga</taxon>
    </lineage>
</organism>
<comment type="caution">
    <text evidence="2">The sequence shown here is derived from an EMBL/GenBank/DDBJ whole genome shotgun (WGS) entry which is preliminary data.</text>
</comment>
<dbReference type="EMBL" id="CACSLK010024123">
    <property type="protein sequence ID" value="CAA0822777.1"/>
    <property type="molecule type" value="Genomic_DNA"/>
</dbReference>
<proteinExistence type="predicted"/>
<feature type="non-terminal residue" evidence="2">
    <location>
        <position position="150"/>
    </location>
</feature>
<feature type="non-terminal residue" evidence="2">
    <location>
        <position position="1"/>
    </location>
</feature>
<feature type="region of interest" description="Disordered" evidence="1">
    <location>
        <begin position="72"/>
        <end position="103"/>
    </location>
</feature>
<protein>
    <submittedName>
        <fullName evidence="2">Uncharacterized protein</fullName>
    </submittedName>
</protein>
<sequence>LKSELSRLMNEHSSMESKLSANSAELERTTEAIRKLNKGKADLNELLSMGRQYGDLTGLGYTGNVDKSVHPSEGTIKINHPGLGFSDKSGIEGTSPHGKPSRNLFGRFVKSTVSKSSPPKPAVKVHVPIPESVSKSPRNFVPICHYCGVT</sequence>
<evidence type="ECO:0000256" key="1">
    <source>
        <dbReference type="SAM" id="MobiDB-lite"/>
    </source>
</evidence>
<feature type="region of interest" description="Disordered" evidence="1">
    <location>
        <begin position="1"/>
        <end position="25"/>
    </location>
</feature>
<accession>A0A9N7N4Y0</accession>
<keyword evidence="3" id="KW-1185">Reference proteome</keyword>
<evidence type="ECO:0000313" key="2">
    <source>
        <dbReference type="EMBL" id="CAA0822777.1"/>
    </source>
</evidence>
<dbReference type="Proteomes" id="UP001153555">
    <property type="component" value="Unassembled WGS sequence"/>
</dbReference>